<dbReference type="EMBL" id="AYKF01000088">
    <property type="protein sequence ID" value="ROO28234.1"/>
    <property type="molecule type" value="Genomic_DNA"/>
</dbReference>
<evidence type="ECO:0000313" key="1">
    <source>
        <dbReference type="EMBL" id="ROO28234.1"/>
    </source>
</evidence>
<proteinExistence type="predicted"/>
<dbReference type="RefSeq" id="WP_123591415.1">
    <property type="nucleotide sequence ID" value="NZ_AYKF01000088.1"/>
</dbReference>
<gene>
    <name evidence="1" type="ORF">SAHL_10785</name>
</gene>
<dbReference type="Proteomes" id="UP000285123">
    <property type="component" value="Unassembled WGS sequence"/>
</dbReference>
<comment type="caution">
    <text evidence="1">The sequence shown here is derived from an EMBL/GenBank/DDBJ whole genome shotgun (WGS) entry which is preliminary data.</text>
</comment>
<dbReference type="OrthoDB" id="7855192at2"/>
<name>A0A423PRL2_9GAMM</name>
<accession>A0A423PRL2</accession>
<dbReference type="AlphaFoldDB" id="A0A423PRL2"/>
<reference evidence="1 2" key="1">
    <citation type="submission" date="2013-10" db="EMBL/GenBank/DDBJ databases">
        <title>Salinisphaera halophila YIM 95161 Genome Sequencing.</title>
        <authorList>
            <person name="Lai Q."/>
            <person name="Li C."/>
            <person name="Shao Z."/>
        </authorList>
    </citation>
    <scope>NUCLEOTIDE SEQUENCE [LARGE SCALE GENOMIC DNA]</scope>
    <source>
        <strain evidence="1 2">YIM 95161</strain>
    </source>
</reference>
<protein>
    <recommendedName>
        <fullName evidence="3">ArsR family transcriptional regulator</fullName>
    </recommendedName>
</protein>
<sequence length="103" mass="11109">MPPLTYSQRWTEDRRLVILRVLRDAPDYTANSSILRGLLEEIGHRASRDVIAGDVDWLAEQGLVTVADLAVPGLRMITLTQRGDDVAGGATVLSGVARPSPSA</sequence>
<organism evidence="1 2">
    <name type="scientific">Salinisphaera orenii YIM 95161</name>
    <dbReference type="NCBI Taxonomy" id="1051139"/>
    <lineage>
        <taxon>Bacteria</taxon>
        <taxon>Pseudomonadati</taxon>
        <taxon>Pseudomonadota</taxon>
        <taxon>Gammaproteobacteria</taxon>
        <taxon>Salinisphaerales</taxon>
        <taxon>Salinisphaeraceae</taxon>
        <taxon>Salinisphaera</taxon>
    </lineage>
</organism>
<evidence type="ECO:0000313" key="2">
    <source>
        <dbReference type="Proteomes" id="UP000285123"/>
    </source>
</evidence>
<evidence type="ECO:0008006" key="3">
    <source>
        <dbReference type="Google" id="ProtNLM"/>
    </source>
</evidence>